<keyword evidence="3 10" id="KW-0812">Transmembrane</keyword>
<evidence type="ECO:0000256" key="8">
    <source>
        <dbReference type="ARBA" id="ARBA00035112"/>
    </source>
</evidence>
<keyword evidence="7" id="KW-0325">Glycoprotein</keyword>
<keyword evidence="6 10" id="KW-0472">Membrane</keyword>
<evidence type="ECO:0000256" key="1">
    <source>
        <dbReference type="ARBA" id="ARBA00004167"/>
    </source>
</evidence>
<sequence length="308" mass="35630">MDITAAKSYQKVAATEKDQKDSTDFEDEDSSLLSPGPAFIPSTLQRSKLRIFFLLLPWMINICLGAALIYLTTTQSKYQSCVYGPDRPAEMYSPAHEAIEYTPVSFRMALEGDTSPYQGWPTDEKDQLWQDLYDRGVTLRLSEQDHDKLINKTEHIPVAGYENERLVGLDVFHQLHCLNQIRMAFYPRRYNTSMVDENGNVKYGQWLHIDHCIESIRESLTCHSDISVNGFEWMEDKKILMPTLHNVHMCRNFSKIREWAFPRFVNLPTKRMHVENGKLVDYRGDGPDPEQVAISKVPKGWNYTVDDL</sequence>
<evidence type="ECO:0000256" key="7">
    <source>
        <dbReference type="ARBA" id="ARBA00023180"/>
    </source>
</evidence>
<gene>
    <name evidence="11" type="ORF">QBC34DRAFT_497503</name>
</gene>
<proteinExistence type="inferred from homology"/>
<comment type="subcellular location">
    <subcellularLocation>
        <location evidence="1">Membrane</location>
        <topology evidence="1">Single-pass membrane protein</topology>
    </subcellularLocation>
</comment>
<comment type="caution">
    <text evidence="11">The sequence shown here is derived from an EMBL/GenBank/DDBJ whole genome shotgun (WGS) entry which is preliminary data.</text>
</comment>
<dbReference type="GO" id="GO:0043386">
    <property type="term" value="P:mycotoxin biosynthetic process"/>
    <property type="evidence" value="ECO:0007669"/>
    <property type="project" value="InterPro"/>
</dbReference>
<dbReference type="InterPro" id="IPR021765">
    <property type="entry name" value="UstYa-like"/>
</dbReference>
<dbReference type="AlphaFoldDB" id="A0AAV9GCG8"/>
<evidence type="ECO:0000256" key="6">
    <source>
        <dbReference type="ARBA" id="ARBA00023136"/>
    </source>
</evidence>
<evidence type="ECO:0000256" key="5">
    <source>
        <dbReference type="ARBA" id="ARBA00023026"/>
    </source>
</evidence>
<dbReference type="GO" id="GO:0016020">
    <property type="term" value="C:membrane"/>
    <property type="evidence" value="ECO:0007669"/>
    <property type="project" value="UniProtKB-SubCell"/>
</dbReference>
<accession>A0AAV9GCG8</accession>
<evidence type="ECO:0000256" key="4">
    <source>
        <dbReference type="ARBA" id="ARBA00022989"/>
    </source>
</evidence>
<name>A0AAV9GCG8_9PEZI</name>
<evidence type="ECO:0000256" key="2">
    <source>
        <dbReference type="ARBA" id="ARBA00004685"/>
    </source>
</evidence>
<evidence type="ECO:0000256" key="3">
    <source>
        <dbReference type="ARBA" id="ARBA00022692"/>
    </source>
</evidence>
<keyword evidence="12" id="KW-1185">Reference proteome</keyword>
<dbReference type="Proteomes" id="UP001321760">
    <property type="component" value="Unassembled WGS sequence"/>
</dbReference>
<evidence type="ECO:0000313" key="12">
    <source>
        <dbReference type="Proteomes" id="UP001321760"/>
    </source>
</evidence>
<feature type="region of interest" description="Disordered" evidence="9">
    <location>
        <begin position="1"/>
        <end position="31"/>
    </location>
</feature>
<keyword evidence="5" id="KW-0843">Virulence</keyword>
<evidence type="ECO:0000256" key="10">
    <source>
        <dbReference type="SAM" id="Phobius"/>
    </source>
</evidence>
<keyword evidence="4 10" id="KW-1133">Transmembrane helix</keyword>
<feature type="compositionally biased region" description="Basic and acidic residues" evidence="9">
    <location>
        <begin position="14"/>
        <end position="23"/>
    </location>
</feature>
<dbReference type="Pfam" id="PF11807">
    <property type="entry name" value="UstYa"/>
    <property type="match status" value="1"/>
</dbReference>
<dbReference type="PANTHER" id="PTHR33365:SF4">
    <property type="entry name" value="CYCLOCHLOROTINE BIOSYNTHESIS PROTEIN O"/>
    <property type="match status" value="1"/>
</dbReference>
<comment type="similarity">
    <text evidence="8">Belongs to the ustYa family.</text>
</comment>
<protein>
    <submittedName>
        <fullName evidence="11">Uncharacterized protein</fullName>
    </submittedName>
</protein>
<evidence type="ECO:0000256" key="9">
    <source>
        <dbReference type="SAM" id="MobiDB-lite"/>
    </source>
</evidence>
<dbReference type="EMBL" id="MU865964">
    <property type="protein sequence ID" value="KAK4445587.1"/>
    <property type="molecule type" value="Genomic_DNA"/>
</dbReference>
<comment type="pathway">
    <text evidence="2">Mycotoxin biosynthesis.</text>
</comment>
<organism evidence="11 12">
    <name type="scientific">Podospora aff. communis PSN243</name>
    <dbReference type="NCBI Taxonomy" id="3040156"/>
    <lineage>
        <taxon>Eukaryota</taxon>
        <taxon>Fungi</taxon>
        <taxon>Dikarya</taxon>
        <taxon>Ascomycota</taxon>
        <taxon>Pezizomycotina</taxon>
        <taxon>Sordariomycetes</taxon>
        <taxon>Sordariomycetidae</taxon>
        <taxon>Sordariales</taxon>
        <taxon>Podosporaceae</taxon>
        <taxon>Podospora</taxon>
    </lineage>
</organism>
<evidence type="ECO:0000313" key="11">
    <source>
        <dbReference type="EMBL" id="KAK4445587.1"/>
    </source>
</evidence>
<dbReference type="PANTHER" id="PTHR33365">
    <property type="entry name" value="YALI0B05434P"/>
    <property type="match status" value="1"/>
</dbReference>
<feature type="transmembrane region" description="Helical" evidence="10">
    <location>
        <begin position="51"/>
        <end position="71"/>
    </location>
</feature>
<reference evidence="11" key="1">
    <citation type="journal article" date="2023" name="Mol. Phylogenet. Evol.">
        <title>Genome-scale phylogeny and comparative genomics of the fungal order Sordariales.</title>
        <authorList>
            <person name="Hensen N."/>
            <person name="Bonometti L."/>
            <person name="Westerberg I."/>
            <person name="Brannstrom I.O."/>
            <person name="Guillou S."/>
            <person name="Cros-Aarteil S."/>
            <person name="Calhoun S."/>
            <person name="Haridas S."/>
            <person name="Kuo A."/>
            <person name="Mondo S."/>
            <person name="Pangilinan J."/>
            <person name="Riley R."/>
            <person name="LaButti K."/>
            <person name="Andreopoulos B."/>
            <person name="Lipzen A."/>
            <person name="Chen C."/>
            <person name="Yan M."/>
            <person name="Daum C."/>
            <person name="Ng V."/>
            <person name="Clum A."/>
            <person name="Steindorff A."/>
            <person name="Ohm R.A."/>
            <person name="Martin F."/>
            <person name="Silar P."/>
            <person name="Natvig D.O."/>
            <person name="Lalanne C."/>
            <person name="Gautier V."/>
            <person name="Ament-Velasquez S.L."/>
            <person name="Kruys A."/>
            <person name="Hutchinson M.I."/>
            <person name="Powell A.J."/>
            <person name="Barry K."/>
            <person name="Miller A.N."/>
            <person name="Grigoriev I.V."/>
            <person name="Debuchy R."/>
            <person name="Gladieux P."/>
            <person name="Hiltunen Thoren M."/>
            <person name="Johannesson H."/>
        </authorList>
    </citation>
    <scope>NUCLEOTIDE SEQUENCE</scope>
    <source>
        <strain evidence="11">PSN243</strain>
    </source>
</reference>
<reference evidence="11" key="2">
    <citation type="submission" date="2023-05" db="EMBL/GenBank/DDBJ databases">
        <authorList>
            <consortium name="Lawrence Berkeley National Laboratory"/>
            <person name="Steindorff A."/>
            <person name="Hensen N."/>
            <person name="Bonometti L."/>
            <person name="Westerberg I."/>
            <person name="Brannstrom I.O."/>
            <person name="Guillou S."/>
            <person name="Cros-Aarteil S."/>
            <person name="Calhoun S."/>
            <person name="Haridas S."/>
            <person name="Kuo A."/>
            <person name="Mondo S."/>
            <person name="Pangilinan J."/>
            <person name="Riley R."/>
            <person name="Labutti K."/>
            <person name="Andreopoulos B."/>
            <person name="Lipzen A."/>
            <person name="Chen C."/>
            <person name="Yanf M."/>
            <person name="Daum C."/>
            <person name="Ng V."/>
            <person name="Clum A."/>
            <person name="Ohm R."/>
            <person name="Martin F."/>
            <person name="Silar P."/>
            <person name="Natvig D."/>
            <person name="Lalanne C."/>
            <person name="Gautier V."/>
            <person name="Ament-Velasquez S.L."/>
            <person name="Kruys A."/>
            <person name="Hutchinson M.I."/>
            <person name="Powell A.J."/>
            <person name="Barry K."/>
            <person name="Miller A.N."/>
            <person name="Grigoriev I.V."/>
            <person name="Debuchy R."/>
            <person name="Gladieux P."/>
            <person name="Thoren M.H."/>
            <person name="Johannesson H."/>
        </authorList>
    </citation>
    <scope>NUCLEOTIDE SEQUENCE</scope>
    <source>
        <strain evidence="11">PSN243</strain>
    </source>
</reference>